<dbReference type="PROSITE" id="PS01174">
    <property type="entry name" value="LIPASE_GDXG_SER"/>
    <property type="match status" value="1"/>
</dbReference>
<reference evidence="5 6" key="1">
    <citation type="journal article" date="2016" name="Int. J. Syst. Evol. Microbiol.">
        <title>Pyruvatibacter mobilis gen. nov., sp. nov., a marine bacterium from the culture broth of Picochlorum sp. 122.</title>
        <authorList>
            <person name="Wang G."/>
            <person name="Tang M."/>
            <person name="Wu H."/>
            <person name="Dai S."/>
            <person name="Li T."/>
            <person name="Chen C."/>
            <person name="He H."/>
            <person name="Fan J."/>
            <person name="Xiang W."/>
            <person name="Li X."/>
        </authorList>
    </citation>
    <scope>NUCLEOTIDE SEQUENCE [LARGE SCALE GENOMIC DNA]</scope>
    <source>
        <strain evidence="5 6">GYP-11</strain>
    </source>
</reference>
<dbReference type="PANTHER" id="PTHR48081">
    <property type="entry name" value="AB HYDROLASE SUPERFAMILY PROTEIN C4A8.06C"/>
    <property type="match status" value="1"/>
</dbReference>
<evidence type="ECO:0000256" key="1">
    <source>
        <dbReference type="ARBA" id="ARBA00010515"/>
    </source>
</evidence>
<dbReference type="EMBL" id="WXYQ01000001">
    <property type="protein sequence ID" value="NBG94692.1"/>
    <property type="molecule type" value="Genomic_DNA"/>
</dbReference>
<evidence type="ECO:0000259" key="4">
    <source>
        <dbReference type="Pfam" id="PF07859"/>
    </source>
</evidence>
<dbReference type="RefSeq" id="WP_160586743.1">
    <property type="nucleotide sequence ID" value="NZ_BMHN01000001.1"/>
</dbReference>
<dbReference type="InterPro" id="IPR002168">
    <property type="entry name" value="Lipase_GDXG_HIS_AS"/>
</dbReference>
<dbReference type="PROSITE" id="PS01173">
    <property type="entry name" value="LIPASE_GDXG_HIS"/>
    <property type="match status" value="1"/>
</dbReference>
<dbReference type="OrthoDB" id="9806180at2"/>
<dbReference type="GeneID" id="300653680"/>
<comment type="similarity">
    <text evidence="1">Belongs to the 'GDXG' lipolytic enzyme family.</text>
</comment>
<name>A0A845Q7U5_9HYPH</name>
<proteinExistence type="inferred from homology"/>
<dbReference type="AlphaFoldDB" id="A0A845Q7U5"/>
<evidence type="ECO:0000256" key="3">
    <source>
        <dbReference type="PROSITE-ProRule" id="PRU10038"/>
    </source>
</evidence>
<evidence type="ECO:0000256" key="2">
    <source>
        <dbReference type="ARBA" id="ARBA00022801"/>
    </source>
</evidence>
<dbReference type="InterPro" id="IPR050300">
    <property type="entry name" value="GDXG_lipolytic_enzyme"/>
</dbReference>
<dbReference type="Gene3D" id="3.40.50.1820">
    <property type="entry name" value="alpha/beta hydrolase"/>
    <property type="match status" value="1"/>
</dbReference>
<gene>
    <name evidence="5" type="ORF">GTQ45_02985</name>
</gene>
<feature type="domain" description="Alpha/beta hydrolase fold-3" evidence="4">
    <location>
        <begin position="84"/>
        <end position="285"/>
    </location>
</feature>
<dbReference type="InterPro" id="IPR033140">
    <property type="entry name" value="Lipase_GDXG_put_SER_AS"/>
</dbReference>
<dbReference type="GO" id="GO:0004806">
    <property type="term" value="F:triacylglycerol lipase activity"/>
    <property type="evidence" value="ECO:0007669"/>
    <property type="project" value="TreeGrafter"/>
</dbReference>
<dbReference type="Proteomes" id="UP000470384">
    <property type="component" value="Unassembled WGS sequence"/>
</dbReference>
<dbReference type="PANTHER" id="PTHR48081:SF30">
    <property type="entry name" value="ACETYL-HYDROLASE LIPR-RELATED"/>
    <property type="match status" value="1"/>
</dbReference>
<keyword evidence="2 5" id="KW-0378">Hydrolase</keyword>
<dbReference type="SUPFAM" id="SSF53474">
    <property type="entry name" value="alpha/beta-Hydrolases"/>
    <property type="match status" value="1"/>
</dbReference>
<dbReference type="Pfam" id="PF07859">
    <property type="entry name" value="Abhydrolase_3"/>
    <property type="match status" value="1"/>
</dbReference>
<organism evidence="5 6">
    <name type="scientific">Pyruvatibacter mobilis</name>
    <dbReference type="NCBI Taxonomy" id="1712261"/>
    <lineage>
        <taxon>Bacteria</taxon>
        <taxon>Pseudomonadati</taxon>
        <taxon>Pseudomonadota</taxon>
        <taxon>Alphaproteobacteria</taxon>
        <taxon>Hyphomicrobiales</taxon>
        <taxon>Parvibaculaceae</taxon>
        <taxon>Pyruvatibacter</taxon>
    </lineage>
</organism>
<feature type="active site" evidence="3">
    <location>
        <position position="158"/>
    </location>
</feature>
<comment type="caution">
    <text evidence="5">The sequence shown here is derived from an EMBL/GenBank/DDBJ whole genome shotgun (WGS) entry which is preliminary data.</text>
</comment>
<evidence type="ECO:0000313" key="5">
    <source>
        <dbReference type="EMBL" id="NBG94692.1"/>
    </source>
</evidence>
<accession>A0A845Q7U5</accession>
<keyword evidence="6" id="KW-1185">Reference proteome</keyword>
<evidence type="ECO:0000313" key="6">
    <source>
        <dbReference type="Proteomes" id="UP000470384"/>
    </source>
</evidence>
<protein>
    <submittedName>
        <fullName evidence="5">Alpha/beta hydrolase fold domain-containing protein</fullName>
    </submittedName>
</protein>
<dbReference type="InterPro" id="IPR029058">
    <property type="entry name" value="AB_hydrolase_fold"/>
</dbReference>
<dbReference type="InterPro" id="IPR013094">
    <property type="entry name" value="AB_hydrolase_3"/>
</dbReference>
<sequence>MASWQSRLTALFLRLAVKRPLDPYADPAVMRARVNRMAGRLNAKAPWIRTSPVSANGVPGEWIYGPSIDAVPDGATPQRSRKIVLYLHGGGYVVCSPATHRLMVARMCREAGFDALLIDYRLAPEHPFPAAVEDAEAAYRWLLASGYAASDIVVAGDSAGGGLTLSLLLTLREAGMPLPAGAALLSPWTDLALTGLTMLTKAKADPMLRLDSAALATRHYLQATSPTHPIASPLHACLDGLPPLLVQVGGEEILLDDSRRLVAKALDAGVDASLEIWPGMMHVFQAFPKMPESRHAITRLGRFLKMRADAADNSAPTSLAAPVSEAAE</sequence>